<sequence>MTTDLDLAPPPVPLGGGRTAVPIDVSAVTALLRFDGASRTATGTATLRFATGPAAGCPVLDLRQPVTGVRLDGAPLPLDALVRRDLGGGAGAEVLVLNRALPAGTAHTLRLDYTVGLPQAPAGGSHPPALTWSAGPRLTLSFGFTDLAPGRYLESWVPANLIWDRYAIDLELVVTGTPVEHRVVTNGAVTAAGPNHWRVAFPPRSSALSPMVEVRAADTLTSATTTVALPTGGAPVTVEALALRSDTTVDPAAAAADVAGWLAENAASIGRYVHGGRFTAFLIRGGMEYDGACTASRGSLRHEVFHSWWGRGVTPAAQADGWWDEGWNVYHDRGGSEVRPFDFAEPPVTLSPHDPFTRATPIAAYSTGAAAVRRGSGARLARGAHRVDG</sequence>
<accession>A0A239D2K8</accession>
<organism evidence="1 2">
    <name type="scientific">Geodermatophilus saharensis</name>
    <dbReference type="NCBI Taxonomy" id="1137994"/>
    <lineage>
        <taxon>Bacteria</taxon>
        <taxon>Bacillati</taxon>
        <taxon>Actinomycetota</taxon>
        <taxon>Actinomycetes</taxon>
        <taxon>Geodermatophilales</taxon>
        <taxon>Geodermatophilaceae</taxon>
        <taxon>Geodermatophilus</taxon>
    </lineage>
</organism>
<name>A0A239D2K8_9ACTN</name>
<keyword evidence="2" id="KW-1185">Reference proteome</keyword>
<dbReference type="Proteomes" id="UP000198386">
    <property type="component" value="Unassembled WGS sequence"/>
</dbReference>
<gene>
    <name evidence="1" type="ORF">SAMN04488107_1969</name>
</gene>
<evidence type="ECO:0000313" key="1">
    <source>
        <dbReference type="EMBL" id="SNS26756.1"/>
    </source>
</evidence>
<dbReference type="InterPro" id="IPR027268">
    <property type="entry name" value="Peptidase_M4/M1_CTD_sf"/>
</dbReference>
<reference evidence="2" key="1">
    <citation type="submission" date="2017-06" db="EMBL/GenBank/DDBJ databases">
        <authorList>
            <person name="Varghese N."/>
            <person name="Submissions S."/>
        </authorList>
    </citation>
    <scope>NUCLEOTIDE SEQUENCE [LARGE SCALE GENOMIC DNA]</scope>
    <source>
        <strain evidence="2">DSM 45423</strain>
    </source>
</reference>
<proteinExistence type="predicted"/>
<evidence type="ECO:0008006" key="3">
    <source>
        <dbReference type="Google" id="ProtNLM"/>
    </source>
</evidence>
<dbReference type="AlphaFoldDB" id="A0A239D2K8"/>
<dbReference type="OrthoDB" id="4527203at2"/>
<dbReference type="Gene3D" id="1.10.390.10">
    <property type="entry name" value="Neutral Protease Domain 2"/>
    <property type="match status" value="1"/>
</dbReference>
<evidence type="ECO:0000313" key="2">
    <source>
        <dbReference type="Proteomes" id="UP000198386"/>
    </source>
</evidence>
<dbReference type="SUPFAM" id="SSF55486">
    <property type="entry name" value="Metalloproteases ('zincins'), catalytic domain"/>
    <property type="match status" value="1"/>
</dbReference>
<dbReference type="EMBL" id="FZOH01000003">
    <property type="protein sequence ID" value="SNS26756.1"/>
    <property type="molecule type" value="Genomic_DNA"/>
</dbReference>
<dbReference type="RefSeq" id="WP_089403696.1">
    <property type="nucleotide sequence ID" value="NZ_FZOH01000003.1"/>
</dbReference>
<protein>
    <recommendedName>
        <fullName evidence="3">Peptidase M1 membrane alanine aminopeptidase domain-containing protein</fullName>
    </recommendedName>
</protein>